<dbReference type="Gene3D" id="3.40.190.150">
    <property type="entry name" value="Bordetella uptake gene, domain 1"/>
    <property type="match status" value="1"/>
</dbReference>
<dbReference type="EMBL" id="JAHXRI010000010">
    <property type="protein sequence ID" value="MBZ1351286.1"/>
    <property type="molecule type" value="Genomic_DNA"/>
</dbReference>
<evidence type="ECO:0000256" key="2">
    <source>
        <dbReference type="SAM" id="SignalP"/>
    </source>
</evidence>
<keyword evidence="2" id="KW-0732">Signal</keyword>
<name>A0A953NDM1_9BURK</name>
<dbReference type="Pfam" id="PF03401">
    <property type="entry name" value="TctC"/>
    <property type="match status" value="1"/>
</dbReference>
<dbReference type="AlphaFoldDB" id="A0A953NDM1"/>
<comment type="caution">
    <text evidence="3">The sequence shown here is derived from an EMBL/GenBank/DDBJ whole genome shotgun (WGS) entry which is preliminary data.</text>
</comment>
<dbReference type="Gene3D" id="3.40.190.10">
    <property type="entry name" value="Periplasmic binding protein-like II"/>
    <property type="match status" value="1"/>
</dbReference>
<dbReference type="SUPFAM" id="SSF53850">
    <property type="entry name" value="Periplasmic binding protein-like II"/>
    <property type="match status" value="1"/>
</dbReference>
<dbReference type="PIRSF" id="PIRSF017082">
    <property type="entry name" value="YflP"/>
    <property type="match status" value="1"/>
</dbReference>
<accession>A0A953NDM1</accession>
<keyword evidence="4" id="KW-1185">Reference proteome</keyword>
<proteinExistence type="inferred from homology"/>
<dbReference type="PANTHER" id="PTHR42928:SF5">
    <property type="entry name" value="BLR1237 PROTEIN"/>
    <property type="match status" value="1"/>
</dbReference>
<sequence>MKKVLQVWLSALVFCGLTAASLAQSYPNRPIKMIVPFPPAGAADMTARIVMKALSEDLGQPIIIDNRGGADGAIAGMATINSPADGYTLLFATTTGLNAAPTMRKVPPYDPLTAFTPISMVGKFGFFLFINADLPAKNMAEFLAYVRANPGKVNYGSGNGTSILTTAQFAQKAKLDMVHVPYKGDAAATTDLIAGRIQVLLGTPGSALQQVEEGRLRVLMTSLPNRSPLVPNTPTSEEVGIQGMTIVPWAGLYGPAGIPKEVVDRVAVAMKNVAARKDVRDALGKIAFEVQSSTPAEMAKFNKDQLEIWKVTADSVNLERN</sequence>
<gene>
    <name evidence="3" type="ORF">KZZ10_11575</name>
</gene>
<feature type="chain" id="PRO_5037097205" evidence="2">
    <location>
        <begin position="26"/>
        <end position="321"/>
    </location>
</feature>
<reference evidence="3" key="1">
    <citation type="submission" date="2021-07" db="EMBL/GenBank/DDBJ databases">
        <title>New genus and species of the family Alcaligenaceae.</title>
        <authorList>
            <person name="Hahn M.W."/>
        </authorList>
    </citation>
    <scope>NUCLEOTIDE SEQUENCE</scope>
    <source>
        <strain evidence="3">LF4-65</strain>
    </source>
</reference>
<evidence type="ECO:0000256" key="1">
    <source>
        <dbReference type="ARBA" id="ARBA00006987"/>
    </source>
</evidence>
<organism evidence="3 4">
    <name type="scientific">Zwartia hollandica</name>
    <dbReference type="NCBI Taxonomy" id="324606"/>
    <lineage>
        <taxon>Bacteria</taxon>
        <taxon>Pseudomonadati</taxon>
        <taxon>Pseudomonadota</taxon>
        <taxon>Betaproteobacteria</taxon>
        <taxon>Burkholderiales</taxon>
        <taxon>Alcaligenaceae</taxon>
        <taxon>Zwartia</taxon>
    </lineage>
</organism>
<comment type="similarity">
    <text evidence="1">Belongs to the UPF0065 (bug) family.</text>
</comment>
<protein>
    <submittedName>
        <fullName evidence="3">Tripartite tricarboxylate transporter substrate binding protein</fullName>
    </submittedName>
</protein>
<dbReference type="RefSeq" id="WP_259661693.1">
    <property type="nucleotide sequence ID" value="NZ_JAHXRI010000010.1"/>
</dbReference>
<dbReference type="Proteomes" id="UP000739565">
    <property type="component" value="Unassembled WGS sequence"/>
</dbReference>
<dbReference type="CDD" id="cd07012">
    <property type="entry name" value="PBP2_Bug_TTT"/>
    <property type="match status" value="1"/>
</dbReference>
<dbReference type="InterPro" id="IPR005064">
    <property type="entry name" value="BUG"/>
</dbReference>
<dbReference type="InterPro" id="IPR042100">
    <property type="entry name" value="Bug_dom1"/>
</dbReference>
<evidence type="ECO:0000313" key="4">
    <source>
        <dbReference type="Proteomes" id="UP000739565"/>
    </source>
</evidence>
<dbReference type="PANTHER" id="PTHR42928">
    <property type="entry name" value="TRICARBOXYLATE-BINDING PROTEIN"/>
    <property type="match status" value="1"/>
</dbReference>
<feature type="signal peptide" evidence="2">
    <location>
        <begin position="1"/>
        <end position="25"/>
    </location>
</feature>
<evidence type="ECO:0000313" key="3">
    <source>
        <dbReference type="EMBL" id="MBZ1351286.1"/>
    </source>
</evidence>